<evidence type="ECO:0000313" key="2">
    <source>
        <dbReference type="EMBL" id="NVK96793.1"/>
    </source>
</evidence>
<dbReference type="AlphaFoldDB" id="A0A850LFT2"/>
<proteinExistence type="predicted"/>
<dbReference type="Proteomes" id="UP000565723">
    <property type="component" value="Unassembled WGS sequence"/>
</dbReference>
<gene>
    <name evidence="2" type="ORF">HW564_07685</name>
</gene>
<sequence>MTHDAVLVFSKTWGAIYLLVVFVAAVLWTYWPSRRGLYDEAAQSPLQKDEDRPCR</sequence>
<reference evidence="2 3" key="1">
    <citation type="journal article" date="2020" name="Proc. Natl. Acad. Sci. U.S.A.">
        <title>Ecological drivers of bacterial community assembly in synthetic phycospheres.</title>
        <authorList>
            <person name="Fu H."/>
            <person name="Uchimiya M."/>
            <person name="Gore J."/>
            <person name="Moran M.A."/>
        </authorList>
    </citation>
    <scope>NUCLEOTIDE SEQUENCE [LARGE SCALE GENOMIC DNA]</scope>
    <source>
        <strain evidence="2">HF-Din03</strain>
    </source>
</reference>
<dbReference type="EMBL" id="JABXIY010000020">
    <property type="protein sequence ID" value="NVK96793.1"/>
    <property type="molecule type" value="Genomic_DNA"/>
</dbReference>
<keyword evidence="1" id="KW-0812">Transmembrane</keyword>
<dbReference type="CDD" id="cd01324">
    <property type="entry name" value="cbb3_Oxidase_CcoQ"/>
    <property type="match status" value="1"/>
</dbReference>
<evidence type="ECO:0000313" key="3">
    <source>
        <dbReference type="Proteomes" id="UP000565723"/>
    </source>
</evidence>
<keyword evidence="1" id="KW-1133">Transmembrane helix</keyword>
<dbReference type="RefSeq" id="WP_011241967.1">
    <property type="nucleotide sequence ID" value="NZ_JABXIY010000020.1"/>
</dbReference>
<evidence type="ECO:0000256" key="1">
    <source>
        <dbReference type="SAM" id="Phobius"/>
    </source>
</evidence>
<comment type="caution">
    <text evidence="2">The sequence shown here is derived from an EMBL/GenBank/DDBJ whole genome shotgun (WGS) entry which is preliminary data.</text>
</comment>
<name>A0A850LFT2_9RHOB</name>
<feature type="transmembrane region" description="Helical" evidence="1">
    <location>
        <begin position="12"/>
        <end position="31"/>
    </location>
</feature>
<accession>A0A850LFT2</accession>
<organism evidence="2 3">
    <name type="scientific">Ruegeria pomeroyi</name>
    <dbReference type="NCBI Taxonomy" id="89184"/>
    <lineage>
        <taxon>Bacteria</taxon>
        <taxon>Pseudomonadati</taxon>
        <taxon>Pseudomonadota</taxon>
        <taxon>Alphaproteobacteria</taxon>
        <taxon>Rhodobacterales</taxon>
        <taxon>Roseobacteraceae</taxon>
        <taxon>Ruegeria</taxon>
    </lineage>
</organism>
<keyword evidence="1" id="KW-0472">Membrane</keyword>
<protein>
    <submittedName>
        <fullName evidence="2">CcoQ/FixQ family Cbb3-type cytochrome c oxidase assembly chaperone</fullName>
    </submittedName>
</protein>
<dbReference type="Pfam" id="PF05545">
    <property type="entry name" value="FixQ"/>
    <property type="match status" value="1"/>
</dbReference>
<dbReference type="InterPro" id="IPR008621">
    <property type="entry name" value="Cbb3-typ_cyt_oxidase_comp"/>
</dbReference>